<dbReference type="RefSeq" id="WP_253057702.1">
    <property type="nucleotide sequence ID" value="NZ_JAMXWM010000001.1"/>
</dbReference>
<comment type="caution">
    <text evidence="1">The sequence shown here is derived from an EMBL/GenBank/DDBJ whole genome shotgun (WGS) entry which is preliminary data.</text>
</comment>
<organism evidence="1 2">
    <name type="scientific">Sporolactobacillus shoreicorticis</name>
    <dbReference type="NCBI Taxonomy" id="1923877"/>
    <lineage>
        <taxon>Bacteria</taxon>
        <taxon>Bacillati</taxon>
        <taxon>Bacillota</taxon>
        <taxon>Bacilli</taxon>
        <taxon>Bacillales</taxon>
        <taxon>Sporolactobacillaceae</taxon>
        <taxon>Sporolactobacillus</taxon>
    </lineage>
</organism>
<dbReference type="EMBL" id="JBHUMQ010000026">
    <property type="protein sequence ID" value="MFD2694144.1"/>
    <property type="molecule type" value="Genomic_DNA"/>
</dbReference>
<name>A0ABW5S4A4_9BACL</name>
<keyword evidence="2" id="KW-1185">Reference proteome</keyword>
<sequence length="255" mass="29526">MHKFNFKLGEHYFKIQAESASLINLFLSTFSTVKKTEQKTIDMTVNLHYVIPAMYSDSSINLEKSKYNFRQDNFIIDINPEYNSTNLYIIDSSSLRQAFLTIYSSFIVHQKWGLLLEADCIFDQQSVHMLCGDYGEPSAQSMDAHNFFSKPLVLIKILPEHSFVLEFPFGSAGLERASDSLPVSSLCFLQRSFENKRITVGRTYSLLRLLDLVFYWPRSTEQTKSVIHLLKLLIHQVSIFNCYFQNKEAVRELIS</sequence>
<protein>
    <submittedName>
        <fullName evidence="1">Uncharacterized protein</fullName>
    </submittedName>
</protein>
<gene>
    <name evidence="1" type="ORF">ACFSUE_10970</name>
</gene>
<proteinExistence type="predicted"/>
<reference evidence="2" key="1">
    <citation type="journal article" date="2019" name="Int. J. Syst. Evol. Microbiol.">
        <title>The Global Catalogue of Microorganisms (GCM) 10K type strain sequencing project: providing services to taxonomists for standard genome sequencing and annotation.</title>
        <authorList>
            <consortium name="The Broad Institute Genomics Platform"/>
            <consortium name="The Broad Institute Genome Sequencing Center for Infectious Disease"/>
            <person name="Wu L."/>
            <person name="Ma J."/>
        </authorList>
    </citation>
    <scope>NUCLEOTIDE SEQUENCE [LARGE SCALE GENOMIC DNA]</scope>
    <source>
        <strain evidence="2">TISTR 2466</strain>
    </source>
</reference>
<evidence type="ECO:0000313" key="1">
    <source>
        <dbReference type="EMBL" id="MFD2694144.1"/>
    </source>
</evidence>
<dbReference type="Proteomes" id="UP001597399">
    <property type="component" value="Unassembled WGS sequence"/>
</dbReference>
<evidence type="ECO:0000313" key="2">
    <source>
        <dbReference type="Proteomes" id="UP001597399"/>
    </source>
</evidence>
<accession>A0ABW5S4A4</accession>